<feature type="compositionally biased region" description="Basic and acidic residues" evidence="3">
    <location>
        <begin position="12"/>
        <end position="29"/>
    </location>
</feature>
<proteinExistence type="predicted"/>
<keyword evidence="2" id="KW-0539">Nucleus</keyword>
<dbReference type="GO" id="GO:0005634">
    <property type="term" value="C:nucleus"/>
    <property type="evidence" value="ECO:0007669"/>
    <property type="project" value="UniProtKB-SubCell"/>
</dbReference>
<feature type="compositionally biased region" description="Basic and acidic residues" evidence="3">
    <location>
        <begin position="165"/>
        <end position="181"/>
    </location>
</feature>
<dbReference type="InterPro" id="IPR019331">
    <property type="entry name" value="FAM192A/Fyv6_N"/>
</dbReference>
<reference evidence="5 6" key="1">
    <citation type="submission" date="2024-05" db="EMBL/GenBank/DDBJ databases">
        <title>Culex pipiens pipiens assembly and annotation.</title>
        <authorList>
            <person name="Alout H."/>
            <person name="Durand T."/>
        </authorList>
    </citation>
    <scope>NUCLEOTIDE SEQUENCE [LARGE SCALE GENOMIC DNA]</scope>
    <source>
        <strain evidence="5">HA-2024</strain>
        <tissue evidence="5">Whole body</tissue>
    </source>
</reference>
<name>A0ABD1DFN4_CULPP</name>
<evidence type="ECO:0000259" key="4">
    <source>
        <dbReference type="Pfam" id="PF10187"/>
    </source>
</evidence>
<gene>
    <name evidence="5" type="ORF">pipiens_009036</name>
</gene>
<sequence length="296" mass="33704">MSSGFVTEAELADARRKRQEEWEKVRTEDQPEEAPEEEYDSRSLYDRLQEQKNKKDMEYEEAHKLKNMIKTLDDDEVEFLDLVDKNKINAERQAHIEEQKEMNEFRQKVATLQEKRLEEQIQQQISKPKPTKTPIASSRMSQKKILAGVVVKKRKHEEEPSSTSTEEKKTENVTKPAKPEASKATQSGPPKSDQPNKKLKSGALQVIGILPGLGSYRESTDSEASSDSEVDCDGHFDWIGRKIVKANAEGHTFHRRAQLAVIAQCQRVLENDDDERDTAEDHAHAHAVETDLVTTG</sequence>
<feature type="compositionally biased region" description="Acidic residues" evidence="3">
    <location>
        <begin position="30"/>
        <end position="39"/>
    </location>
</feature>
<dbReference type="Proteomes" id="UP001562425">
    <property type="component" value="Unassembled WGS sequence"/>
</dbReference>
<feature type="domain" description="FAM192A/Fyv6 N-terminal" evidence="4">
    <location>
        <begin position="5"/>
        <end position="106"/>
    </location>
</feature>
<organism evidence="5 6">
    <name type="scientific">Culex pipiens pipiens</name>
    <name type="common">Northern house mosquito</name>
    <dbReference type="NCBI Taxonomy" id="38569"/>
    <lineage>
        <taxon>Eukaryota</taxon>
        <taxon>Metazoa</taxon>
        <taxon>Ecdysozoa</taxon>
        <taxon>Arthropoda</taxon>
        <taxon>Hexapoda</taxon>
        <taxon>Insecta</taxon>
        <taxon>Pterygota</taxon>
        <taxon>Neoptera</taxon>
        <taxon>Endopterygota</taxon>
        <taxon>Diptera</taxon>
        <taxon>Nematocera</taxon>
        <taxon>Culicoidea</taxon>
        <taxon>Culicidae</taxon>
        <taxon>Culicinae</taxon>
        <taxon>Culicini</taxon>
        <taxon>Culex</taxon>
        <taxon>Culex</taxon>
    </lineage>
</organism>
<dbReference type="PANTHER" id="PTHR13495">
    <property type="entry name" value="NEFA-INTERACTING NUCLEAR PROTEIN NIP30"/>
    <property type="match status" value="1"/>
</dbReference>
<comment type="caution">
    <text evidence="5">The sequence shown here is derived from an EMBL/GenBank/DDBJ whole genome shotgun (WGS) entry which is preliminary data.</text>
</comment>
<feature type="compositionally biased region" description="Basic and acidic residues" evidence="3">
    <location>
        <begin position="40"/>
        <end position="57"/>
    </location>
</feature>
<dbReference type="PANTHER" id="PTHR13495:SF0">
    <property type="entry name" value="PSME3-INTERACTING PROTEIN"/>
    <property type="match status" value="1"/>
</dbReference>
<accession>A0ABD1DFN4</accession>
<dbReference type="EMBL" id="JBEHCU010005925">
    <property type="protein sequence ID" value="KAL1398357.1"/>
    <property type="molecule type" value="Genomic_DNA"/>
</dbReference>
<dbReference type="InterPro" id="IPR039845">
    <property type="entry name" value="FAM192A"/>
</dbReference>
<feature type="region of interest" description="Disordered" evidence="3">
    <location>
        <begin position="272"/>
        <end position="296"/>
    </location>
</feature>
<feature type="compositionally biased region" description="Basic and acidic residues" evidence="3">
    <location>
        <begin position="279"/>
        <end position="289"/>
    </location>
</feature>
<dbReference type="AlphaFoldDB" id="A0ABD1DFN4"/>
<dbReference type="Pfam" id="PF10187">
    <property type="entry name" value="FAM192A_Fyv6_N"/>
    <property type="match status" value="1"/>
</dbReference>
<evidence type="ECO:0000256" key="1">
    <source>
        <dbReference type="ARBA" id="ARBA00004123"/>
    </source>
</evidence>
<evidence type="ECO:0000256" key="3">
    <source>
        <dbReference type="SAM" id="MobiDB-lite"/>
    </source>
</evidence>
<feature type="region of interest" description="Disordered" evidence="3">
    <location>
        <begin position="1"/>
        <end position="57"/>
    </location>
</feature>
<comment type="subcellular location">
    <subcellularLocation>
        <location evidence="1">Nucleus</location>
    </subcellularLocation>
</comment>
<feature type="region of interest" description="Disordered" evidence="3">
    <location>
        <begin position="118"/>
        <end position="204"/>
    </location>
</feature>
<keyword evidence="6" id="KW-1185">Reference proteome</keyword>
<protein>
    <recommendedName>
        <fullName evidence="4">FAM192A/Fyv6 N-terminal domain-containing protein</fullName>
    </recommendedName>
</protein>
<evidence type="ECO:0000313" key="6">
    <source>
        <dbReference type="Proteomes" id="UP001562425"/>
    </source>
</evidence>
<evidence type="ECO:0000313" key="5">
    <source>
        <dbReference type="EMBL" id="KAL1398357.1"/>
    </source>
</evidence>
<evidence type="ECO:0000256" key="2">
    <source>
        <dbReference type="ARBA" id="ARBA00023242"/>
    </source>
</evidence>